<evidence type="ECO:0000259" key="1">
    <source>
        <dbReference type="SMART" id="SM01321"/>
    </source>
</evidence>
<evidence type="ECO:0000313" key="3">
    <source>
        <dbReference type="Proteomes" id="UP001595547"/>
    </source>
</evidence>
<evidence type="ECO:0000313" key="2">
    <source>
        <dbReference type="EMBL" id="MFC3181336.1"/>
    </source>
</evidence>
<organism evidence="2 3">
    <name type="scientific">Cypionkella sinensis</name>
    <dbReference type="NCBI Taxonomy" id="1756043"/>
    <lineage>
        <taxon>Bacteria</taxon>
        <taxon>Pseudomonadati</taxon>
        <taxon>Pseudomonadota</taxon>
        <taxon>Alphaproteobacteria</taxon>
        <taxon>Rhodobacterales</taxon>
        <taxon>Paracoccaceae</taxon>
        <taxon>Cypionkella</taxon>
    </lineage>
</organism>
<dbReference type="PANTHER" id="PTHR36966">
    <property type="entry name" value="REP-ASSOCIATED TYROSINE TRANSPOSASE"/>
    <property type="match status" value="1"/>
</dbReference>
<comment type="caution">
    <text evidence="2">The sequence shown here is derived from an EMBL/GenBank/DDBJ whole genome shotgun (WGS) entry which is preliminary data.</text>
</comment>
<dbReference type="NCBIfam" id="NF047646">
    <property type="entry name" value="REP_Tyr_transpos"/>
    <property type="match status" value="1"/>
</dbReference>
<dbReference type="Proteomes" id="UP001595547">
    <property type="component" value="Unassembled WGS sequence"/>
</dbReference>
<accession>A0ABV7IXW4</accession>
<dbReference type="SMART" id="SM01321">
    <property type="entry name" value="Y1_Tnp"/>
    <property type="match status" value="1"/>
</dbReference>
<dbReference type="RefSeq" id="WP_380072942.1">
    <property type="nucleotide sequence ID" value="NZ_JBHRTO010000001.1"/>
</dbReference>
<name>A0ABV7IXW4_9RHOB</name>
<dbReference type="InterPro" id="IPR002686">
    <property type="entry name" value="Transposase_17"/>
</dbReference>
<protein>
    <submittedName>
        <fullName evidence="2">Transposase</fullName>
    </submittedName>
</protein>
<proteinExistence type="predicted"/>
<gene>
    <name evidence="2" type="ORF">ACFOGH_10090</name>
</gene>
<dbReference type="EMBL" id="JBHRTO010000001">
    <property type="protein sequence ID" value="MFC3181336.1"/>
    <property type="molecule type" value="Genomic_DNA"/>
</dbReference>
<dbReference type="Gene3D" id="3.30.70.1290">
    <property type="entry name" value="Transposase IS200-like"/>
    <property type="match status" value="1"/>
</dbReference>
<dbReference type="PANTHER" id="PTHR36966:SF1">
    <property type="entry name" value="REP-ASSOCIATED TYROSINE TRANSPOSASE"/>
    <property type="match status" value="1"/>
</dbReference>
<dbReference type="SUPFAM" id="SSF143422">
    <property type="entry name" value="Transposase IS200-like"/>
    <property type="match status" value="1"/>
</dbReference>
<keyword evidence="3" id="KW-1185">Reference proteome</keyword>
<sequence length="157" mass="18101">MTYDPRSLAPPSFYFTVALKRPGDDLLVLEIERLRQAVRVTRAERPFDIKAWVVMPDHLHTIWTLPEADCDAAGRWHRIKTRFSASLPRKSQTGVWQRRFWQHRIRDAADLNLHMRSCQMDPVRHGLVDVPEAWPYSSFRSDAAAQFIPIAGATAHG</sequence>
<reference evidence="3" key="1">
    <citation type="journal article" date="2019" name="Int. J. Syst. Evol. Microbiol.">
        <title>The Global Catalogue of Microorganisms (GCM) 10K type strain sequencing project: providing services to taxonomists for standard genome sequencing and annotation.</title>
        <authorList>
            <consortium name="The Broad Institute Genomics Platform"/>
            <consortium name="The Broad Institute Genome Sequencing Center for Infectious Disease"/>
            <person name="Wu L."/>
            <person name="Ma J."/>
        </authorList>
    </citation>
    <scope>NUCLEOTIDE SEQUENCE [LARGE SCALE GENOMIC DNA]</scope>
    <source>
        <strain evidence="3">KCTC 52039</strain>
    </source>
</reference>
<feature type="domain" description="Transposase IS200-like" evidence="1">
    <location>
        <begin position="9"/>
        <end position="118"/>
    </location>
</feature>
<dbReference type="InterPro" id="IPR052715">
    <property type="entry name" value="RAYT_transposase"/>
</dbReference>
<dbReference type="InterPro" id="IPR036515">
    <property type="entry name" value="Transposase_17_sf"/>
</dbReference>